<evidence type="ECO:0000256" key="4">
    <source>
        <dbReference type="ARBA" id="ARBA00023004"/>
    </source>
</evidence>
<keyword evidence="8" id="KW-1185">Reference proteome</keyword>
<keyword evidence="4 5" id="KW-0408">Iron</keyword>
<proteinExistence type="inferred from homology"/>
<dbReference type="GO" id="GO:0016121">
    <property type="term" value="P:carotene catabolic process"/>
    <property type="evidence" value="ECO:0007669"/>
    <property type="project" value="TreeGrafter"/>
</dbReference>
<reference evidence="7 8" key="1">
    <citation type="submission" date="2018-08" db="EMBL/GenBank/DDBJ databases">
        <title>Erythrobacter zhengii sp.nov., a bacterium isolated from deep-sea sediment.</title>
        <authorList>
            <person name="Fang C."/>
            <person name="Wu Y.-H."/>
            <person name="Sun C."/>
            <person name="Wang H."/>
            <person name="Cheng H."/>
            <person name="Meng F.-X."/>
            <person name="Wang C.-S."/>
            <person name="Xu X.-W."/>
        </authorList>
    </citation>
    <scope>NUCLEOTIDE SEQUENCE [LARGE SCALE GENOMIC DNA]</scope>
    <source>
        <strain evidence="7 8">V18</strain>
    </source>
</reference>
<dbReference type="InterPro" id="IPR004294">
    <property type="entry name" value="Carotenoid_Oase"/>
</dbReference>
<comment type="similarity">
    <text evidence="1 6">Belongs to the carotenoid oxygenase family.</text>
</comment>
<feature type="binding site" evidence="5">
    <location>
        <position position="181"/>
    </location>
    <ligand>
        <name>Fe cation</name>
        <dbReference type="ChEBI" id="CHEBI:24875"/>
        <note>catalytic</note>
    </ligand>
</feature>
<dbReference type="Pfam" id="PF03055">
    <property type="entry name" value="RPE65"/>
    <property type="match status" value="1"/>
</dbReference>
<protein>
    <recommendedName>
        <fullName evidence="6">Dioxygenase</fullName>
        <ecNumber evidence="6">1.13.11.-</ecNumber>
    </recommendedName>
</protein>
<dbReference type="OrthoDB" id="6636843at2"/>
<evidence type="ECO:0000256" key="5">
    <source>
        <dbReference type="PIRSR" id="PIRSR604294-1"/>
    </source>
</evidence>
<dbReference type="GO" id="GO:0046872">
    <property type="term" value="F:metal ion binding"/>
    <property type="evidence" value="ECO:0007669"/>
    <property type="project" value="UniProtKB-KW"/>
</dbReference>
<evidence type="ECO:0000256" key="3">
    <source>
        <dbReference type="ARBA" id="ARBA00023002"/>
    </source>
</evidence>
<dbReference type="RefSeq" id="WP_119584232.1">
    <property type="nucleotide sequence ID" value="NZ_CAWODQ010000001.1"/>
</dbReference>
<dbReference type="Proteomes" id="UP000286576">
    <property type="component" value="Unassembled WGS sequence"/>
</dbReference>
<gene>
    <name evidence="7" type="ORF">D2V07_01360</name>
</gene>
<accession>A0A418NWI6</accession>
<keyword evidence="3 6" id="KW-0560">Oxidoreductase</keyword>
<dbReference type="AlphaFoldDB" id="A0A418NWI6"/>
<evidence type="ECO:0000313" key="7">
    <source>
        <dbReference type="EMBL" id="RIV88953.1"/>
    </source>
</evidence>
<dbReference type="EC" id="1.13.11.-" evidence="6"/>
<name>A0A418NWI6_9SPHN</name>
<dbReference type="EMBL" id="QXFL01000001">
    <property type="protein sequence ID" value="RIV88953.1"/>
    <property type="molecule type" value="Genomic_DNA"/>
</dbReference>
<dbReference type="PANTHER" id="PTHR10543:SF89">
    <property type="entry name" value="CAROTENOID 9,10(9',10')-CLEAVAGE DIOXYGENASE 1"/>
    <property type="match status" value="1"/>
</dbReference>
<feature type="binding site" evidence="5">
    <location>
        <position position="230"/>
    </location>
    <ligand>
        <name>Fe cation</name>
        <dbReference type="ChEBI" id="CHEBI:24875"/>
        <note>catalytic</note>
    </ligand>
</feature>
<comment type="caution">
    <text evidence="7">The sequence shown here is derived from an EMBL/GenBank/DDBJ whole genome shotgun (WGS) entry which is preliminary data.</text>
</comment>
<feature type="binding site" evidence="5">
    <location>
        <position position="469"/>
    </location>
    <ligand>
        <name>Fe cation</name>
        <dbReference type="ChEBI" id="CHEBI:24875"/>
        <note>catalytic</note>
    </ligand>
</feature>
<organism evidence="7 8">
    <name type="scientific">Aurantiacibacter zhengii</name>
    <dbReference type="NCBI Taxonomy" id="2307003"/>
    <lineage>
        <taxon>Bacteria</taxon>
        <taxon>Pseudomonadati</taxon>
        <taxon>Pseudomonadota</taxon>
        <taxon>Alphaproteobacteria</taxon>
        <taxon>Sphingomonadales</taxon>
        <taxon>Erythrobacteraceae</taxon>
        <taxon>Aurantiacibacter</taxon>
    </lineage>
</organism>
<feature type="binding site" evidence="5">
    <location>
        <position position="295"/>
    </location>
    <ligand>
        <name>Fe cation</name>
        <dbReference type="ChEBI" id="CHEBI:24875"/>
        <note>catalytic</note>
    </ligand>
</feature>
<keyword evidence="2 5" id="KW-0479">Metal-binding</keyword>
<keyword evidence="6" id="KW-0223">Dioxygenase</keyword>
<evidence type="ECO:0000256" key="1">
    <source>
        <dbReference type="ARBA" id="ARBA00006787"/>
    </source>
</evidence>
<evidence type="ECO:0000256" key="6">
    <source>
        <dbReference type="RuleBase" id="RU364048"/>
    </source>
</evidence>
<sequence>MASVLERAVRKAMVPVVTRLAEFNRQRLPSPDTNPFYNGVHKPLESEQTFTNLMVTGTVPPELNGQYVRIGPNPFGKPEKGHHWFLGDGMVHGVKLQGGHVQWYRNRFIRSRHLAGRGGPEAAPGPRRNANDTVNTNVLRIGGEIMALVEAGSFPVALDDDLETRAYSNLGGGLTGSYTAHPHEDPKTGELHAICYEATKPEMLRHVVIDKTGMVLRETPIPVRHGPSVHDCGLTDRFVLIFDLPMCFSMQSLIAGETFPYRWKPDHRARVGLLPRKGTAEDIVWCEVDPAFVFHIGNSFDLADGRVALDVCAYETMHDGPMPGPYGRGRGLERWYLDPDSGAFSRETLDGRPQEFPRPDERFFCSDYRYLWTIGIPETGNLDMTEGLPLLRHDLETGETVVRDFGDHRVPGEFVFVPRSPDAPEGDGWVMGYVIDPARDETTLEICDALTLDTVAAVHIPQRIPPGFHGNWLPA</sequence>
<dbReference type="PANTHER" id="PTHR10543">
    <property type="entry name" value="BETA-CAROTENE DIOXYGENASE"/>
    <property type="match status" value="1"/>
</dbReference>
<comment type="cofactor">
    <cofactor evidence="5 6">
        <name>Fe(2+)</name>
        <dbReference type="ChEBI" id="CHEBI:29033"/>
    </cofactor>
    <text evidence="5 6">Binds 1 Fe(2+) ion per subunit.</text>
</comment>
<evidence type="ECO:0000256" key="2">
    <source>
        <dbReference type="ARBA" id="ARBA00022723"/>
    </source>
</evidence>
<dbReference type="GO" id="GO:0010436">
    <property type="term" value="F:carotenoid dioxygenase activity"/>
    <property type="evidence" value="ECO:0007669"/>
    <property type="project" value="TreeGrafter"/>
</dbReference>
<evidence type="ECO:0000313" key="8">
    <source>
        <dbReference type="Proteomes" id="UP000286576"/>
    </source>
</evidence>